<evidence type="ECO:0000256" key="4">
    <source>
        <dbReference type="ARBA" id="ARBA00022714"/>
    </source>
</evidence>
<evidence type="ECO:0000256" key="10">
    <source>
        <dbReference type="ARBA" id="ARBA00023014"/>
    </source>
</evidence>
<feature type="domain" description="FAD-binding FR-type" evidence="14">
    <location>
        <begin position="2"/>
        <end position="101"/>
    </location>
</feature>
<feature type="binding site" evidence="11 12">
    <location>
        <begin position="52"/>
        <end position="55"/>
    </location>
    <ligand>
        <name>FAD</name>
        <dbReference type="ChEBI" id="CHEBI:57692"/>
    </ligand>
</feature>
<dbReference type="PROSITE" id="PS51384">
    <property type="entry name" value="FAD_FR"/>
    <property type="match status" value="1"/>
</dbReference>
<dbReference type="GO" id="GO:0016491">
    <property type="term" value="F:oxidoreductase activity"/>
    <property type="evidence" value="ECO:0007669"/>
    <property type="project" value="InterPro"/>
</dbReference>
<feature type="binding site" evidence="11 13">
    <location>
        <position position="221"/>
    </location>
    <ligand>
        <name>[2Fe-2S] cluster</name>
        <dbReference type="ChEBI" id="CHEBI:190135"/>
    </ligand>
</feature>
<dbReference type="SUPFAM" id="SSF52343">
    <property type="entry name" value="Ferredoxin reductase-like, C-terminal NADP-linked domain"/>
    <property type="match status" value="1"/>
</dbReference>
<accession>A6TVS1</accession>
<evidence type="ECO:0000313" key="15">
    <source>
        <dbReference type="EMBL" id="ABR50289.1"/>
    </source>
</evidence>
<dbReference type="PANTHER" id="PTHR43513:SF3">
    <property type="entry name" value="DIHYDROOROTATE DEHYDROGENASE B (NAD(+)), ELECTRON TRANSFER SUBUNIT-RELATED"/>
    <property type="match status" value="1"/>
</dbReference>
<dbReference type="InterPro" id="IPR017927">
    <property type="entry name" value="FAD-bd_FR_type"/>
</dbReference>
<dbReference type="STRING" id="293826.Amet_4209"/>
<keyword evidence="2 11" id="KW-0813">Transport</keyword>
<organism evidence="15 16">
    <name type="scientific">Alkaliphilus metalliredigens (strain QYMF)</name>
    <dbReference type="NCBI Taxonomy" id="293826"/>
    <lineage>
        <taxon>Bacteria</taxon>
        <taxon>Bacillati</taxon>
        <taxon>Bacillota</taxon>
        <taxon>Clostridia</taxon>
        <taxon>Peptostreptococcales</taxon>
        <taxon>Natronincolaceae</taxon>
        <taxon>Alkaliphilus</taxon>
    </lineage>
</organism>
<sequence length="257" mass="28509">MKSTCYARIIEHIEIAPDMYKMVLSAEEIVKSAKVGQFVNIHCKYPGSLLPRPISICEIDPEFNTLTLVYAVLGKGTKALSQMMVGEEVEMIGPLGNGFMIPEDAKDHIVIGGGIGTPPLLELVKQLKGNIEVYLGFRCHPILVKTFEKYGAKVYVATEDGSVGTKGNVMDILKERKHKADMIYSCGPKSMLWAVAKWAAEQEIKAQVSMEERMACGIGACVGCTCKTKKKQDQDWQNKRVCKDGPVFWSDEVIWDD</sequence>
<keyword evidence="9 11" id="KW-0408">Iron</keyword>
<dbReference type="InterPro" id="IPR008333">
    <property type="entry name" value="Cbr1-like_FAD-bd_dom"/>
</dbReference>
<keyword evidence="4 11" id="KW-0001">2Fe-2S</keyword>
<dbReference type="GO" id="GO:0051537">
    <property type="term" value="F:2 iron, 2 sulfur cluster binding"/>
    <property type="evidence" value="ECO:0007669"/>
    <property type="project" value="UniProtKB-KW"/>
</dbReference>
<dbReference type="PIRSF" id="PIRSF006816">
    <property type="entry name" value="Cyc3_hyd_g"/>
    <property type="match status" value="1"/>
</dbReference>
<comment type="function">
    <text evidence="11">Responsible for channeling the electrons from the oxidation of dihydroorotate from the FMN redox center in the PyrD type B subunit to the ultimate electron acceptor NAD(+).</text>
</comment>
<dbReference type="HAMAP" id="MF_01211">
    <property type="entry name" value="DHODB_Fe_S_bind"/>
    <property type="match status" value="1"/>
</dbReference>
<dbReference type="InterPro" id="IPR023455">
    <property type="entry name" value="Dihydroorotate_DHASE_ETsu"/>
</dbReference>
<comment type="cofactor">
    <cofactor evidence="11">
        <name>[2Fe-2S] cluster</name>
        <dbReference type="ChEBI" id="CHEBI:190135"/>
    </cofactor>
    <text evidence="11">Binds 1 [2Fe-2S] cluster per subunit.</text>
</comment>
<dbReference type="Pfam" id="PF00970">
    <property type="entry name" value="FAD_binding_6"/>
    <property type="match status" value="1"/>
</dbReference>
<dbReference type="InterPro" id="IPR019480">
    <property type="entry name" value="Dihydroorotate_DH_Fe-S-bd"/>
</dbReference>
<feature type="binding site" evidence="11 13">
    <location>
        <position position="216"/>
    </location>
    <ligand>
        <name>[2Fe-2S] cluster</name>
        <dbReference type="ChEBI" id="CHEBI:190135"/>
    </ligand>
</feature>
<comment type="similarity">
    <text evidence="1 11">Belongs to the PyrK family.</text>
</comment>
<name>A6TVS1_ALKMQ</name>
<evidence type="ECO:0000256" key="11">
    <source>
        <dbReference type="HAMAP-Rule" id="MF_01211"/>
    </source>
</evidence>
<evidence type="ECO:0000256" key="1">
    <source>
        <dbReference type="ARBA" id="ARBA00006422"/>
    </source>
</evidence>
<gene>
    <name evidence="11" type="primary">pyrK</name>
    <name evidence="15" type="ordered locus">Amet_4209</name>
</gene>
<evidence type="ECO:0000256" key="5">
    <source>
        <dbReference type="ARBA" id="ARBA00022723"/>
    </source>
</evidence>
<dbReference type="Pfam" id="PF10418">
    <property type="entry name" value="DHODB_Fe-S_bind"/>
    <property type="match status" value="1"/>
</dbReference>
<dbReference type="UniPathway" id="UPA00070">
    <property type="reaction ID" value="UER00945"/>
</dbReference>
<dbReference type="GO" id="GO:0046872">
    <property type="term" value="F:metal ion binding"/>
    <property type="evidence" value="ECO:0007669"/>
    <property type="project" value="UniProtKB-KW"/>
</dbReference>
<comment type="cofactor">
    <cofactor evidence="11 12">
        <name>FAD</name>
        <dbReference type="ChEBI" id="CHEBI:57692"/>
    </cofactor>
    <text evidence="11 12">Binds 1 FAD per subunit.</text>
</comment>
<evidence type="ECO:0000259" key="14">
    <source>
        <dbReference type="PROSITE" id="PS51384"/>
    </source>
</evidence>
<evidence type="ECO:0000256" key="8">
    <source>
        <dbReference type="ARBA" id="ARBA00022982"/>
    </source>
</evidence>
<dbReference type="Gene3D" id="3.40.50.80">
    <property type="entry name" value="Nucleotide-binding domain of ferredoxin-NADP reductase (FNR) module"/>
    <property type="match status" value="1"/>
</dbReference>
<dbReference type="Gene3D" id="2.10.240.10">
    <property type="entry name" value="Dihydroorotate dehydrogenase, electron transfer subunit"/>
    <property type="match status" value="1"/>
</dbReference>
<dbReference type="Proteomes" id="UP000001572">
    <property type="component" value="Chromosome"/>
</dbReference>
<protein>
    <recommendedName>
        <fullName evidence="11">Dihydroorotate dehydrogenase B (NAD(+)), electron transfer subunit</fullName>
    </recommendedName>
    <alternativeName>
        <fullName evidence="11">Dihydroorotate oxidase B, electron transfer subunit</fullName>
    </alternativeName>
</protein>
<reference evidence="16" key="1">
    <citation type="journal article" date="2016" name="Genome Announc.">
        <title>Complete genome sequence of Alkaliphilus metalliredigens strain QYMF, an alkaliphilic and metal-reducing bacterium isolated from borax-contaminated leachate ponds.</title>
        <authorList>
            <person name="Hwang C."/>
            <person name="Copeland A."/>
            <person name="Lucas S."/>
            <person name="Lapidus A."/>
            <person name="Barry K."/>
            <person name="Detter J.C."/>
            <person name="Glavina Del Rio T."/>
            <person name="Hammon N."/>
            <person name="Israni S."/>
            <person name="Dalin E."/>
            <person name="Tice H."/>
            <person name="Pitluck S."/>
            <person name="Chertkov O."/>
            <person name="Brettin T."/>
            <person name="Bruce D."/>
            <person name="Han C."/>
            <person name="Schmutz J."/>
            <person name="Larimer F."/>
            <person name="Land M.L."/>
            <person name="Hauser L."/>
            <person name="Kyrpides N."/>
            <person name="Mikhailova N."/>
            <person name="Ye Q."/>
            <person name="Zhou J."/>
            <person name="Richardson P."/>
            <person name="Fields M.W."/>
        </authorList>
    </citation>
    <scope>NUCLEOTIDE SEQUENCE [LARGE SCALE GENOMIC DNA]</scope>
    <source>
        <strain evidence="16">QYMF</strain>
    </source>
</reference>
<evidence type="ECO:0000256" key="9">
    <source>
        <dbReference type="ARBA" id="ARBA00023004"/>
    </source>
</evidence>
<dbReference type="EMBL" id="CP000724">
    <property type="protein sequence ID" value="ABR50289.1"/>
    <property type="molecule type" value="Genomic_DNA"/>
</dbReference>
<evidence type="ECO:0000256" key="2">
    <source>
        <dbReference type="ARBA" id="ARBA00022448"/>
    </source>
</evidence>
<comment type="subunit">
    <text evidence="11">Heterotetramer of 2 PyrK and 2 PyrD type B subunits.</text>
</comment>
<dbReference type="Gene3D" id="2.40.30.10">
    <property type="entry name" value="Translation factors"/>
    <property type="match status" value="1"/>
</dbReference>
<comment type="pathway">
    <text evidence="11">Pyrimidine metabolism; UMP biosynthesis via de novo pathway; orotate from (S)-dihydroorotate (NAD(+) route): step 1/1.</text>
</comment>
<dbReference type="NCBIfam" id="NF000798">
    <property type="entry name" value="PRK00054.1-3"/>
    <property type="match status" value="1"/>
</dbReference>
<evidence type="ECO:0000313" key="16">
    <source>
        <dbReference type="Proteomes" id="UP000001572"/>
    </source>
</evidence>
<comment type="cofactor">
    <cofactor evidence="13">
        <name>[2Fe-2S] cluster</name>
        <dbReference type="ChEBI" id="CHEBI:190135"/>
    </cofactor>
    <text evidence="13">Binds 1 [2Fe-2S] cluster per subunit.</text>
</comment>
<dbReference type="PANTHER" id="PTHR43513">
    <property type="entry name" value="DIHYDROOROTATE DEHYDROGENASE B (NAD(+)), ELECTRON TRANSFER SUBUNIT"/>
    <property type="match status" value="1"/>
</dbReference>
<dbReference type="KEGG" id="amt:Amet_4209"/>
<comment type="caution">
    <text evidence="11">Lacks conserved residue(s) required for the propagation of feature annotation.</text>
</comment>
<keyword evidence="3 11" id="KW-0285">Flavoprotein</keyword>
<keyword evidence="5 11" id="KW-0479">Metal-binding</keyword>
<keyword evidence="10 11" id="KW-0411">Iron-sulfur</keyword>
<dbReference type="SUPFAM" id="SSF63380">
    <property type="entry name" value="Riboflavin synthase domain-like"/>
    <property type="match status" value="1"/>
</dbReference>
<proteinExistence type="inferred from homology"/>
<dbReference type="InterPro" id="IPR017938">
    <property type="entry name" value="Riboflavin_synthase-like_b-brl"/>
</dbReference>
<dbReference type="eggNOG" id="COG0543">
    <property type="taxonomic scope" value="Bacteria"/>
</dbReference>
<dbReference type="InterPro" id="IPR037117">
    <property type="entry name" value="Dihydroorotate_DH_ele_sf"/>
</dbReference>
<dbReference type="GO" id="GO:0009055">
    <property type="term" value="F:electron transfer activity"/>
    <property type="evidence" value="ECO:0007669"/>
    <property type="project" value="UniProtKB-UniRule"/>
</dbReference>
<dbReference type="GO" id="GO:0050660">
    <property type="term" value="F:flavin adenine dinucleotide binding"/>
    <property type="evidence" value="ECO:0007669"/>
    <property type="project" value="InterPro"/>
</dbReference>
<feature type="binding site" evidence="11 13">
    <location>
        <position position="224"/>
    </location>
    <ligand>
        <name>[2Fe-2S] cluster</name>
        <dbReference type="ChEBI" id="CHEBI:190135"/>
    </ligand>
</feature>
<evidence type="ECO:0000256" key="3">
    <source>
        <dbReference type="ARBA" id="ARBA00022630"/>
    </source>
</evidence>
<dbReference type="GO" id="GO:0044205">
    <property type="term" value="P:'de novo' UMP biosynthetic process"/>
    <property type="evidence" value="ECO:0007669"/>
    <property type="project" value="UniProtKB-UniRule"/>
</dbReference>
<evidence type="ECO:0000256" key="6">
    <source>
        <dbReference type="ARBA" id="ARBA00022827"/>
    </source>
</evidence>
<feature type="binding site" evidence="11 13">
    <location>
        <position position="242"/>
    </location>
    <ligand>
        <name>[2Fe-2S] cluster</name>
        <dbReference type="ChEBI" id="CHEBI:190135"/>
    </ligand>
</feature>
<dbReference type="CDD" id="cd06218">
    <property type="entry name" value="DHOD_e_trans"/>
    <property type="match status" value="1"/>
</dbReference>
<feature type="binding site" evidence="11 12">
    <location>
        <begin position="76"/>
        <end position="77"/>
    </location>
    <ligand>
        <name>FAD</name>
        <dbReference type="ChEBI" id="CHEBI:57692"/>
    </ligand>
</feature>
<evidence type="ECO:0000256" key="13">
    <source>
        <dbReference type="PIRSR" id="PIRSR006816-2"/>
    </source>
</evidence>
<keyword evidence="8 11" id="KW-0249">Electron transport</keyword>
<dbReference type="InterPro" id="IPR012165">
    <property type="entry name" value="Cyt_c3_hydrogenase_gsu"/>
</dbReference>
<evidence type="ECO:0000256" key="7">
    <source>
        <dbReference type="ARBA" id="ARBA00022975"/>
    </source>
</evidence>
<keyword evidence="6 11" id="KW-0274">FAD</keyword>
<dbReference type="InterPro" id="IPR050353">
    <property type="entry name" value="PyrK_electron_transfer"/>
</dbReference>
<dbReference type="AlphaFoldDB" id="A6TVS1"/>
<keyword evidence="16" id="KW-1185">Reference proteome</keyword>
<dbReference type="InterPro" id="IPR039261">
    <property type="entry name" value="FNR_nucleotide-bd"/>
</dbReference>
<evidence type="ECO:0000256" key="12">
    <source>
        <dbReference type="PIRSR" id="PIRSR006816-1"/>
    </source>
</evidence>
<dbReference type="RefSeq" id="WP_012065237.1">
    <property type="nucleotide sequence ID" value="NC_009633.1"/>
</dbReference>
<keyword evidence="7 11" id="KW-0665">Pyrimidine biosynthesis</keyword>
<dbReference type="PRINTS" id="PR00409">
    <property type="entry name" value="PHDIOXRDTASE"/>
</dbReference>
<dbReference type="HOGENOM" id="CLU_003827_1_2_9"/>